<dbReference type="InterPro" id="IPR008307">
    <property type="entry name" value="UCP018957"/>
</dbReference>
<protein>
    <submittedName>
        <fullName evidence="1">DUF1802 family protein</fullName>
    </submittedName>
</protein>
<sequence>MTIAKQSLPTVTYGLKEWQVAVAALEQGETIVLLRKGGLREAKGQFTIAHQHILLYPTYEHQQPHLVKAQYANAIVPVASGWHPETVRLGSWATITDSIQVSEAAPLAALLPFHIWNEAFASERLKWKPSQPIEVLLLRVYRLGQPQIIPYNPVYGGCKSWLDLSEAIAQTDGFASALADSTPVLETADYRDQCAHVLALVQQG</sequence>
<gene>
    <name evidence="1" type="ORF">NDI38_20310</name>
</gene>
<dbReference type="RefSeq" id="WP_190446735.1">
    <property type="nucleotide sequence ID" value="NZ_JAMPLM010000022.1"/>
</dbReference>
<comment type="caution">
    <text evidence="1">The sequence shown here is derived from an EMBL/GenBank/DDBJ whole genome shotgun (WGS) entry which is preliminary data.</text>
</comment>
<reference evidence="1 2" key="1">
    <citation type="submission" date="2022-04" db="EMBL/GenBank/DDBJ databases">
        <title>Positive selection, recombination, and allopatry shape intraspecific diversity of widespread and dominant cyanobacteria.</title>
        <authorList>
            <person name="Wei J."/>
            <person name="Shu W."/>
            <person name="Hu C."/>
        </authorList>
    </citation>
    <scope>NUCLEOTIDE SEQUENCE [LARGE SCALE GENOMIC DNA]</scope>
    <source>
        <strain evidence="1 2">AS-A4</strain>
    </source>
</reference>
<dbReference type="Proteomes" id="UP001476950">
    <property type="component" value="Unassembled WGS sequence"/>
</dbReference>
<evidence type="ECO:0000313" key="2">
    <source>
        <dbReference type="Proteomes" id="UP001476950"/>
    </source>
</evidence>
<dbReference type="InterPro" id="IPR014923">
    <property type="entry name" value="DUF1802"/>
</dbReference>
<name>A0ABV0KP22_9CYAN</name>
<evidence type="ECO:0000313" key="1">
    <source>
        <dbReference type="EMBL" id="MEP1060778.1"/>
    </source>
</evidence>
<accession>A0ABV0KP22</accession>
<dbReference type="Pfam" id="PF08819">
    <property type="entry name" value="DUF1802"/>
    <property type="match status" value="1"/>
</dbReference>
<organism evidence="1 2">
    <name type="scientific">Stenomitos frigidus AS-A4</name>
    <dbReference type="NCBI Taxonomy" id="2933935"/>
    <lineage>
        <taxon>Bacteria</taxon>
        <taxon>Bacillati</taxon>
        <taxon>Cyanobacteriota</taxon>
        <taxon>Cyanophyceae</taxon>
        <taxon>Leptolyngbyales</taxon>
        <taxon>Leptolyngbyaceae</taxon>
        <taxon>Stenomitos</taxon>
    </lineage>
</organism>
<dbReference type="PIRSF" id="PIRSF018957">
    <property type="entry name" value="UCP018957"/>
    <property type="match status" value="1"/>
</dbReference>
<proteinExistence type="predicted"/>
<keyword evidence="2" id="KW-1185">Reference proteome</keyword>
<dbReference type="EMBL" id="JAMPLM010000022">
    <property type="protein sequence ID" value="MEP1060778.1"/>
    <property type="molecule type" value="Genomic_DNA"/>
</dbReference>